<evidence type="ECO:0000313" key="8">
    <source>
        <dbReference type="Proteomes" id="UP001604277"/>
    </source>
</evidence>
<dbReference type="EMBL" id="JBFOLJ010000010">
    <property type="protein sequence ID" value="KAL2503045.1"/>
    <property type="molecule type" value="Genomic_DNA"/>
</dbReference>
<name>A0ABD1SQP6_9LAMI</name>
<dbReference type="GO" id="GO:0003677">
    <property type="term" value="F:DNA binding"/>
    <property type="evidence" value="ECO:0007669"/>
    <property type="project" value="UniProtKB-KW"/>
</dbReference>
<evidence type="ECO:0000313" key="7">
    <source>
        <dbReference type="EMBL" id="KAL2503045.1"/>
    </source>
</evidence>
<evidence type="ECO:0000259" key="6">
    <source>
        <dbReference type="PROSITE" id="PS51005"/>
    </source>
</evidence>
<evidence type="ECO:0000256" key="1">
    <source>
        <dbReference type="ARBA" id="ARBA00023015"/>
    </source>
</evidence>
<sequence>MDYELAPGFRFYPTEEELVSFYLRNKLQGTTLLEIHRVIPALRIYDYNPWDLPQFAGERCRGDSEQWFFFVPRQERVARGGRPNRLTAQGYWKATGTPSFVYSSQGGIIGKKRTMVFYVGRAPHGRKTVWKMNEYKVTEFAEASSSTAANPQLWEELSLCRIYKKTKSMRAFDRRPPPDEVVEGNQVAAVHHQNVATTSQQNQLVADATNYLFDNSSSEDHHIDNPCHSVESANNNRDMAVEENRHSSWDWESLNKVGCLKSTQTLQLKEEWGQRQHGECPLNITPFHFCVQTYLMQWTANGSERQRLTADESPTRQIASYSPGSQR</sequence>
<keyword evidence="2" id="KW-0238">DNA-binding</keyword>
<keyword evidence="4" id="KW-0539">Nucleus</keyword>
<reference evidence="8" key="1">
    <citation type="submission" date="2024-07" db="EMBL/GenBank/DDBJ databases">
        <title>Two chromosome-level genome assemblies of Korean endemic species Abeliophyllum distichum and Forsythia ovata (Oleaceae).</title>
        <authorList>
            <person name="Jang H."/>
        </authorList>
    </citation>
    <scope>NUCLEOTIDE SEQUENCE [LARGE SCALE GENOMIC DNA]</scope>
</reference>
<dbReference type="PROSITE" id="PS51005">
    <property type="entry name" value="NAC"/>
    <property type="match status" value="1"/>
</dbReference>
<proteinExistence type="predicted"/>
<evidence type="ECO:0000256" key="4">
    <source>
        <dbReference type="ARBA" id="ARBA00023242"/>
    </source>
</evidence>
<keyword evidence="8" id="KW-1185">Reference proteome</keyword>
<accession>A0ABD1SQP6</accession>
<dbReference type="PANTHER" id="PTHR31744:SF220">
    <property type="entry name" value="LOW QUALITY PROTEIN: NAC DOMAIN-CONTAINING PROTEIN 90-LIKE"/>
    <property type="match status" value="1"/>
</dbReference>
<dbReference type="InterPro" id="IPR003441">
    <property type="entry name" value="NAC-dom"/>
</dbReference>
<evidence type="ECO:0000256" key="3">
    <source>
        <dbReference type="ARBA" id="ARBA00023163"/>
    </source>
</evidence>
<feature type="domain" description="NAC" evidence="6">
    <location>
        <begin position="5"/>
        <end position="165"/>
    </location>
</feature>
<dbReference type="Pfam" id="PF02365">
    <property type="entry name" value="NAM"/>
    <property type="match status" value="1"/>
</dbReference>
<organism evidence="7 8">
    <name type="scientific">Forsythia ovata</name>
    <dbReference type="NCBI Taxonomy" id="205694"/>
    <lineage>
        <taxon>Eukaryota</taxon>
        <taxon>Viridiplantae</taxon>
        <taxon>Streptophyta</taxon>
        <taxon>Embryophyta</taxon>
        <taxon>Tracheophyta</taxon>
        <taxon>Spermatophyta</taxon>
        <taxon>Magnoliopsida</taxon>
        <taxon>eudicotyledons</taxon>
        <taxon>Gunneridae</taxon>
        <taxon>Pentapetalae</taxon>
        <taxon>asterids</taxon>
        <taxon>lamiids</taxon>
        <taxon>Lamiales</taxon>
        <taxon>Oleaceae</taxon>
        <taxon>Forsythieae</taxon>
        <taxon>Forsythia</taxon>
    </lineage>
</organism>
<evidence type="ECO:0000256" key="5">
    <source>
        <dbReference type="SAM" id="MobiDB-lite"/>
    </source>
</evidence>
<dbReference type="Gene3D" id="2.170.150.80">
    <property type="entry name" value="NAC domain"/>
    <property type="match status" value="1"/>
</dbReference>
<keyword evidence="3" id="KW-0804">Transcription</keyword>
<protein>
    <submittedName>
        <fullName evidence="7">NAC domain-containing protein 61</fullName>
    </submittedName>
</protein>
<dbReference type="InterPro" id="IPR036093">
    <property type="entry name" value="NAC_dom_sf"/>
</dbReference>
<evidence type="ECO:0000256" key="2">
    <source>
        <dbReference type="ARBA" id="ARBA00023125"/>
    </source>
</evidence>
<dbReference type="SUPFAM" id="SSF101941">
    <property type="entry name" value="NAC domain"/>
    <property type="match status" value="1"/>
</dbReference>
<dbReference type="AlphaFoldDB" id="A0ABD1SQP6"/>
<feature type="region of interest" description="Disordered" evidence="5">
    <location>
        <begin position="306"/>
        <end position="327"/>
    </location>
</feature>
<feature type="compositionally biased region" description="Polar residues" evidence="5">
    <location>
        <begin position="315"/>
        <end position="327"/>
    </location>
</feature>
<keyword evidence="1" id="KW-0805">Transcription regulation</keyword>
<dbReference type="Proteomes" id="UP001604277">
    <property type="component" value="Unassembled WGS sequence"/>
</dbReference>
<gene>
    <name evidence="7" type="ORF">Fot_36893</name>
</gene>
<comment type="caution">
    <text evidence="7">The sequence shown here is derived from an EMBL/GenBank/DDBJ whole genome shotgun (WGS) entry which is preliminary data.</text>
</comment>
<dbReference type="PANTHER" id="PTHR31744">
    <property type="entry name" value="PROTEIN CUP-SHAPED COTYLEDON 2-RELATED"/>
    <property type="match status" value="1"/>
</dbReference>